<comment type="caution">
    <text evidence="1">The sequence shown here is derived from an EMBL/GenBank/DDBJ whole genome shotgun (WGS) entry which is preliminary data.</text>
</comment>
<name>A0A0F8ZVL1_9ZZZZ</name>
<protein>
    <submittedName>
        <fullName evidence="1">Uncharacterized protein</fullName>
    </submittedName>
</protein>
<dbReference type="EMBL" id="LAZR01049302">
    <property type="protein sequence ID" value="KKK89970.1"/>
    <property type="molecule type" value="Genomic_DNA"/>
</dbReference>
<evidence type="ECO:0000313" key="1">
    <source>
        <dbReference type="EMBL" id="KKK89970.1"/>
    </source>
</evidence>
<gene>
    <name evidence="1" type="ORF">LCGC14_2727790</name>
</gene>
<accession>A0A0F8ZVL1</accession>
<reference evidence="1" key="1">
    <citation type="journal article" date="2015" name="Nature">
        <title>Complex archaea that bridge the gap between prokaryotes and eukaryotes.</title>
        <authorList>
            <person name="Spang A."/>
            <person name="Saw J.H."/>
            <person name="Jorgensen S.L."/>
            <person name="Zaremba-Niedzwiedzka K."/>
            <person name="Martijn J."/>
            <person name="Lind A.E."/>
            <person name="van Eijk R."/>
            <person name="Schleper C."/>
            <person name="Guy L."/>
            <person name="Ettema T.J."/>
        </authorList>
    </citation>
    <scope>NUCLEOTIDE SEQUENCE</scope>
</reference>
<sequence>MSEILGSYSDNPRSLQTWGKFRGFADTFYYYCCECWSGIGYRVLRRASSDIACCACNRTDVRNRLKINEAAD</sequence>
<organism evidence="1">
    <name type="scientific">marine sediment metagenome</name>
    <dbReference type="NCBI Taxonomy" id="412755"/>
    <lineage>
        <taxon>unclassified sequences</taxon>
        <taxon>metagenomes</taxon>
        <taxon>ecological metagenomes</taxon>
    </lineage>
</organism>
<dbReference type="AlphaFoldDB" id="A0A0F8ZVL1"/>
<proteinExistence type="predicted"/>